<accession>A0A813S8D5</accession>
<dbReference type="InterPro" id="IPR032675">
    <property type="entry name" value="LRR_dom_sf"/>
</dbReference>
<evidence type="ECO:0000313" key="3">
    <source>
        <dbReference type="EMBL" id="CAF0795632.1"/>
    </source>
</evidence>
<evidence type="ECO:0000313" key="6">
    <source>
        <dbReference type="EMBL" id="CAF3729374.1"/>
    </source>
</evidence>
<dbReference type="EMBL" id="CAJNOQ010000389">
    <property type="protein sequence ID" value="CAF0795632.1"/>
    <property type="molecule type" value="Genomic_DNA"/>
</dbReference>
<feature type="compositionally biased region" description="Polar residues" evidence="1">
    <location>
        <begin position="538"/>
        <end position="555"/>
    </location>
</feature>
<evidence type="ECO:0000256" key="1">
    <source>
        <dbReference type="SAM" id="MobiDB-lite"/>
    </source>
</evidence>
<organism evidence="3 7">
    <name type="scientific">Didymodactylos carnosus</name>
    <dbReference type="NCBI Taxonomy" id="1234261"/>
    <lineage>
        <taxon>Eukaryota</taxon>
        <taxon>Metazoa</taxon>
        <taxon>Spiralia</taxon>
        <taxon>Gnathifera</taxon>
        <taxon>Rotifera</taxon>
        <taxon>Eurotatoria</taxon>
        <taxon>Bdelloidea</taxon>
        <taxon>Philodinida</taxon>
        <taxon>Philodinidae</taxon>
        <taxon>Didymodactylos</taxon>
    </lineage>
</organism>
<dbReference type="Gene3D" id="3.80.10.10">
    <property type="entry name" value="Ribonuclease Inhibitor"/>
    <property type="match status" value="1"/>
</dbReference>
<dbReference type="Proteomes" id="UP000681722">
    <property type="component" value="Unassembled WGS sequence"/>
</dbReference>
<reference evidence="3" key="1">
    <citation type="submission" date="2021-02" db="EMBL/GenBank/DDBJ databases">
        <authorList>
            <person name="Nowell W R."/>
        </authorList>
    </citation>
    <scope>NUCLEOTIDE SEQUENCE</scope>
</reference>
<evidence type="ECO:0000313" key="4">
    <source>
        <dbReference type="EMBL" id="CAF0956216.1"/>
    </source>
</evidence>
<dbReference type="EMBL" id="CAJOBA010004981">
    <property type="protein sequence ID" value="CAF3729374.1"/>
    <property type="molecule type" value="Genomic_DNA"/>
</dbReference>
<proteinExistence type="predicted"/>
<name>A0A813S8D5_9BILA</name>
<dbReference type="AlphaFoldDB" id="A0A813S8D5"/>
<keyword evidence="7" id="KW-1185">Reference proteome</keyword>
<keyword evidence="2" id="KW-0472">Membrane</keyword>
<feature type="compositionally biased region" description="Basic and acidic residues" evidence="1">
    <location>
        <begin position="390"/>
        <end position="407"/>
    </location>
</feature>
<evidence type="ECO:0000313" key="7">
    <source>
        <dbReference type="Proteomes" id="UP000663829"/>
    </source>
</evidence>
<evidence type="ECO:0000313" key="5">
    <source>
        <dbReference type="EMBL" id="CAF3580191.1"/>
    </source>
</evidence>
<dbReference type="Proteomes" id="UP000682733">
    <property type="component" value="Unassembled WGS sequence"/>
</dbReference>
<gene>
    <name evidence="3" type="ORF">GPM918_LOCUS3236</name>
    <name evidence="4" type="ORF">OVA965_LOCUS12396</name>
    <name evidence="5" type="ORF">SRO942_LOCUS3236</name>
    <name evidence="6" type="ORF">TMI583_LOCUS12400</name>
</gene>
<comment type="caution">
    <text evidence="3">The sequence shown here is derived from an EMBL/GenBank/DDBJ whole genome shotgun (WGS) entry which is preliminary data.</text>
</comment>
<sequence>MLTSSSPTLSRSLRHIVRRQSDVMSCHVIDGFTCVCRQTKVTCSTSQPLQQITINPNEQHKYSAVELVIGSDSATIYGQTFAPIKELYSPTARHIDFRIKFENFTHLRLAEPSLFNRVFPDQTQIHKTMAYEIYNQNARPEDNVNLFRNLDVDSLEVYSLYAFRGTFQELFDGSNIKSLRISGGELKSDLNQPFTGNVGRLEVAKQASSIDTTNFPLYPAHEVILNAYYVAKFDSPNPPNYDNVAELRVFSNEPIPADAFKDYPNINTLSVQAKEIDPNAFNGLNKLEKIIIKDASPNPALLQNIPTLKEIEISGLEDLGADLQCEYAQRLSQGRLAVQATPNGPACTCVIAYLQSATNQVPCILNENCAQSSCQTIRDNFDTNTNTFKKPPEIRRADGTNALEHRSPKVYTQAYQPNPNDVRKYQTAVQQEPLQDPNQSFGEPRSPISYDPEVGGGADPQPRPTNQPNIYADETLTSKTRRRKTKTSTTPTVPLSNDQGGQGQEPSAENPSDQGPFGQPSGERQPHHEIHPIPSISADDTLSTTLPVDQNNDQQGAGEPGPSGHDHKAGVTSAVGTNEASTPLPKKRMNWMLIIIIAAGALVAVIALILLIVFLRRRSPPKYSATPTTDTPQRAVKT</sequence>
<feature type="region of interest" description="Disordered" evidence="1">
    <location>
        <begin position="384"/>
        <end position="583"/>
    </location>
</feature>
<dbReference type="EMBL" id="CAJNOK010004976">
    <property type="protein sequence ID" value="CAF0956216.1"/>
    <property type="molecule type" value="Genomic_DNA"/>
</dbReference>
<dbReference type="Proteomes" id="UP000663829">
    <property type="component" value="Unassembled WGS sequence"/>
</dbReference>
<feature type="transmembrane region" description="Helical" evidence="2">
    <location>
        <begin position="591"/>
        <end position="615"/>
    </location>
</feature>
<protein>
    <submittedName>
        <fullName evidence="3">Uncharacterized protein</fullName>
    </submittedName>
</protein>
<feature type="compositionally biased region" description="Low complexity" evidence="1">
    <location>
        <begin position="487"/>
        <end position="496"/>
    </location>
</feature>
<dbReference type="Proteomes" id="UP000677228">
    <property type="component" value="Unassembled WGS sequence"/>
</dbReference>
<dbReference type="OrthoDB" id="676979at2759"/>
<keyword evidence="2" id="KW-1133">Transmembrane helix</keyword>
<dbReference type="EMBL" id="CAJOBC010000389">
    <property type="protein sequence ID" value="CAF3580191.1"/>
    <property type="molecule type" value="Genomic_DNA"/>
</dbReference>
<feature type="compositionally biased region" description="Polar residues" evidence="1">
    <location>
        <begin position="504"/>
        <end position="513"/>
    </location>
</feature>
<feature type="compositionally biased region" description="Polar residues" evidence="1">
    <location>
        <begin position="427"/>
        <end position="441"/>
    </location>
</feature>
<evidence type="ECO:0000256" key="2">
    <source>
        <dbReference type="SAM" id="Phobius"/>
    </source>
</evidence>
<keyword evidence="2" id="KW-0812">Transmembrane</keyword>